<dbReference type="Proteomes" id="UP000605148">
    <property type="component" value="Unassembled WGS sequence"/>
</dbReference>
<dbReference type="SUPFAM" id="SSF56317">
    <property type="entry name" value="Carbon-nitrogen hydrolase"/>
    <property type="match status" value="1"/>
</dbReference>
<protein>
    <recommendedName>
        <fullName evidence="1">CN hydrolase domain-containing protein</fullName>
    </recommendedName>
</protein>
<gene>
    <name evidence="2" type="ORF">GCM10011316_28480</name>
</gene>
<keyword evidence="3" id="KW-1185">Reference proteome</keyword>
<evidence type="ECO:0000313" key="2">
    <source>
        <dbReference type="EMBL" id="GGB54721.1"/>
    </source>
</evidence>
<organism evidence="2 3">
    <name type="scientific">Roseibium aquae</name>
    <dbReference type="NCBI Taxonomy" id="1323746"/>
    <lineage>
        <taxon>Bacteria</taxon>
        <taxon>Pseudomonadati</taxon>
        <taxon>Pseudomonadota</taxon>
        <taxon>Alphaproteobacteria</taxon>
        <taxon>Hyphomicrobiales</taxon>
        <taxon>Stappiaceae</taxon>
        <taxon>Roseibium</taxon>
    </lineage>
</organism>
<dbReference type="InterPro" id="IPR003010">
    <property type="entry name" value="C-N_Hydrolase"/>
</dbReference>
<dbReference type="EMBL" id="BMFA01000008">
    <property type="protein sequence ID" value="GGB54721.1"/>
    <property type="molecule type" value="Genomic_DNA"/>
</dbReference>
<evidence type="ECO:0000313" key="3">
    <source>
        <dbReference type="Proteomes" id="UP000605148"/>
    </source>
</evidence>
<evidence type="ECO:0000259" key="1">
    <source>
        <dbReference type="PROSITE" id="PS50263"/>
    </source>
</evidence>
<dbReference type="PROSITE" id="PS50263">
    <property type="entry name" value="CN_HYDROLASE"/>
    <property type="match status" value="1"/>
</dbReference>
<reference evidence="2" key="2">
    <citation type="submission" date="2020-09" db="EMBL/GenBank/DDBJ databases">
        <authorList>
            <person name="Sun Q."/>
            <person name="Zhou Y."/>
        </authorList>
    </citation>
    <scope>NUCLEOTIDE SEQUENCE</scope>
    <source>
        <strain evidence="2">CGMCC 1.12426</strain>
    </source>
</reference>
<feature type="domain" description="CN hydrolase" evidence="1">
    <location>
        <begin position="3"/>
        <end position="268"/>
    </location>
</feature>
<dbReference type="RefSeq" id="WP_150497107.1">
    <property type="nucleotide sequence ID" value="NZ_BMFA01000008.1"/>
</dbReference>
<sequence length="297" mass="31009">MTYRIALHTLNLSFAPPSVEALASHLERAAQSASAAGARLILFPEYAIEACLAFKPAGLPPTGEMAFLADCGVRLVEAAKHLPAAHGVSILLGSMPVGNGRGGFTNTAILLTPDGRDIRQDKLCLTPGEQDEDSWRLTPGTTLVPFELDGLKMVILICLDIEMPALSCLLAHQQPDLVLVPSMTERLAGYHRVYGCAKARAVELMTCVAVCGVIGAAKGTTQNLTNWSGASLFVPCEAELGHDGVAVSVAPVGGDDGADIQVIADVPVQTVRALRGGDAEVWPGAWSADHISVAPAS</sequence>
<dbReference type="PANTHER" id="PTHR23088">
    <property type="entry name" value="NITRILASE-RELATED"/>
    <property type="match status" value="1"/>
</dbReference>
<proteinExistence type="predicted"/>
<accession>A0A916X198</accession>
<dbReference type="Pfam" id="PF00795">
    <property type="entry name" value="CN_hydrolase"/>
    <property type="match status" value="1"/>
</dbReference>
<dbReference type="PANTHER" id="PTHR23088:SF50">
    <property type="entry name" value="HYDROLASE YHCX"/>
    <property type="match status" value="1"/>
</dbReference>
<comment type="caution">
    <text evidence="2">The sequence shown here is derived from an EMBL/GenBank/DDBJ whole genome shotgun (WGS) entry which is preliminary data.</text>
</comment>
<name>A0A916X198_9HYPH</name>
<dbReference type="Gene3D" id="3.60.110.10">
    <property type="entry name" value="Carbon-nitrogen hydrolase"/>
    <property type="match status" value="1"/>
</dbReference>
<reference evidence="2" key="1">
    <citation type="journal article" date="2014" name="Int. J. Syst. Evol. Microbiol.">
        <title>Complete genome sequence of Corynebacterium casei LMG S-19264T (=DSM 44701T), isolated from a smear-ripened cheese.</title>
        <authorList>
            <consortium name="US DOE Joint Genome Institute (JGI-PGF)"/>
            <person name="Walter F."/>
            <person name="Albersmeier A."/>
            <person name="Kalinowski J."/>
            <person name="Ruckert C."/>
        </authorList>
    </citation>
    <scope>NUCLEOTIDE SEQUENCE</scope>
    <source>
        <strain evidence="2">CGMCC 1.12426</strain>
    </source>
</reference>
<dbReference type="OrthoDB" id="9811121at2"/>
<dbReference type="AlphaFoldDB" id="A0A916X198"/>
<dbReference type="InterPro" id="IPR036526">
    <property type="entry name" value="C-N_Hydrolase_sf"/>
</dbReference>